<sequence length="570" mass="64792">MAAKLKNVPTRSVDDSPFRWAVDGSEWLLLTLLIFGFSGDLPPMVNEAHYLVKAKNFWNPDWCPGDLFAASGKAHATFYWVFGWLTKFFSLETTAWIARWIGWALLAAGLQRLCRAVFGRPWFAWTVLVLWAVGIERANLAGEWVFGGTEAKIPAYGLLLFGITAMVRQQWNRCWIFMGASSAFHVLVGGWSVLSAMLVWGLTQRPIWHRPLASMSIPLPRIFQPGLFIGGLVALAGLVPALWLTIHQPQELSVQAAKIYVYVRLPHHLLSSSFPAHWFTRHLGLIAIAAVMTWIYDRRLRFSDGNQSHANGGIRRLSIFTSGTVLIALIGWFVDVAPWFGSDFKASVLRYYWFRMTDVMVPLQLGVATTGVMVSSLRASDEAGGGMISRRRPATLIALILITIAIVLATQTTYRRVALGVPPSASNRLLGYDPHAPVHVQRKVFADWLKVCDFIRYSTDTGEVFLTPRHQQTFKWYAQRAEVVNFKDVPQDAESLIQWEQRFRDVFPQRLGTMRVTIQYSKLREYRRKYGVRYMLVDRRVCGQHLPLVQVYPRDPETNDTYAIYELPPL</sequence>
<feature type="transmembrane region" description="Helical" evidence="1">
    <location>
        <begin position="78"/>
        <end position="102"/>
    </location>
</feature>
<keyword evidence="1" id="KW-0812">Transmembrane</keyword>
<comment type="caution">
    <text evidence="3">The sequence shown here is derived from an EMBL/GenBank/DDBJ whole genome shotgun (WGS) entry which is preliminary data.</text>
</comment>
<dbReference type="InterPro" id="IPR046477">
    <property type="entry name" value="DUF6798"/>
</dbReference>
<feature type="transmembrane region" description="Helical" evidence="1">
    <location>
        <begin position="183"/>
        <end position="202"/>
    </location>
</feature>
<feature type="transmembrane region" description="Helical" evidence="1">
    <location>
        <begin position="278"/>
        <end position="296"/>
    </location>
</feature>
<evidence type="ECO:0000313" key="3">
    <source>
        <dbReference type="EMBL" id="TWU63211.1"/>
    </source>
</evidence>
<feature type="domain" description="DUF6798" evidence="2">
    <location>
        <begin position="446"/>
        <end position="506"/>
    </location>
</feature>
<dbReference type="RefSeq" id="WP_315853809.1">
    <property type="nucleotide sequence ID" value="NZ_SJPZ01000002.1"/>
</dbReference>
<feature type="transmembrane region" description="Helical" evidence="1">
    <location>
        <begin position="317"/>
        <end position="340"/>
    </location>
</feature>
<feature type="transmembrane region" description="Helical" evidence="1">
    <location>
        <begin position="352"/>
        <end position="374"/>
    </location>
</feature>
<evidence type="ECO:0000256" key="1">
    <source>
        <dbReference type="SAM" id="Phobius"/>
    </source>
</evidence>
<reference evidence="3 4" key="1">
    <citation type="submission" date="2019-02" db="EMBL/GenBank/DDBJ databases">
        <title>Deep-cultivation of Planctomycetes and their phenomic and genomic characterization uncovers novel biology.</title>
        <authorList>
            <person name="Wiegand S."/>
            <person name="Jogler M."/>
            <person name="Boedeker C."/>
            <person name="Pinto D."/>
            <person name="Vollmers J."/>
            <person name="Rivas-Marin E."/>
            <person name="Kohn T."/>
            <person name="Peeters S.H."/>
            <person name="Heuer A."/>
            <person name="Rast P."/>
            <person name="Oberbeckmann S."/>
            <person name="Bunk B."/>
            <person name="Jeske O."/>
            <person name="Meyerdierks A."/>
            <person name="Storesund J.E."/>
            <person name="Kallscheuer N."/>
            <person name="Luecker S."/>
            <person name="Lage O.M."/>
            <person name="Pohl T."/>
            <person name="Merkel B.J."/>
            <person name="Hornburger P."/>
            <person name="Mueller R.-W."/>
            <person name="Bruemmer F."/>
            <person name="Labrenz M."/>
            <person name="Spormann A.M."/>
            <person name="Op Den Camp H."/>
            <person name="Overmann J."/>
            <person name="Amann R."/>
            <person name="Jetten M.S.M."/>
            <person name="Mascher T."/>
            <person name="Medema M.H."/>
            <person name="Devos D.P."/>
            <person name="Kaster A.-K."/>
            <person name="Ovreas L."/>
            <person name="Rohde M."/>
            <person name="Galperin M.Y."/>
            <person name="Jogler C."/>
        </authorList>
    </citation>
    <scope>NUCLEOTIDE SEQUENCE [LARGE SCALE GENOMIC DNA]</scope>
    <source>
        <strain evidence="3 4">V7</strain>
    </source>
</reference>
<dbReference type="AlphaFoldDB" id="A0A5C6FSR6"/>
<feature type="transmembrane region" description="Helical" evidence="1">
    <location>
        <begin position="222"/>
        <end position="243"/>
    </location>
</feature>
<feature type="transmembrane region" description="Helical" evidence="1">
    <location>
        <begin position="153"/>
        <end position="171"/>
    </location>
</feature>
<protein>
    <recommendedName>
        <fullName evidence="2">DUF6798 domain-containing protein</fullName>
    </recommendedName>
</protein>
<gene>
    <name evidence="3" type="ORF">V7x_49510</name>
</gene>
<accession>A0A5C6FSR6</accession>
<name>A0A5C6FSR6_9PLAN</name>
<dbReference type="Pfam" id="PF20604">
    <property type="entry name" value="DUF6798"/>
    <property type="match status" value="1"/>
</dbReference>
<proteinExistence type="predicted"/>
<keyword evidence="1" id="KW-1133">Transmembrane helix</keyword>
<dbReference type="Proteomes" id="UP000316476">
    <property type="component" value="Unassembled WGS sequence"/>
</dbReference>
<feature type="transmembrane region" description="Helical" evidence="1">
    <location>
        <begin position="394"/>
        <end position="414"/>
    </location>
</feature>
<feature type="transmembrane region" description="Helical" evidence="1">
    <location>
        <begin position="122"/>
        <end position="141"/>
    </location>
</feature>
<dbReference type="EMBL" id="SJPZ01000002">
    <property type="protein sequence ID" value="TWU63211.1"/>
    <property type="molecule type" value="Genomic_DNA"/>
</dbReference>
<organism evidence="3 4">
    <name type="scientific">Crateriforma conspicua</name>
    <dbReference type="NCBI Taxonomy" id="2527996"/>
    <lineage>
        <taxon>Bacteria</taxon>
        <taxon>Pseudomonadati</taxon>
        <taxon>Planctomycetota</taxon>
        <taxon>Planctomycetia</taxon>
        <taxon>Planctomycetales</taxon>
        <taxon>Planctomycetaceae</taxon>
        <taxon>Crateriforma</taxon>
    </lineage>
</organism>
<keyword evidence="1" id="KW-0472">Membrane</keyword>
<evidence type="ECO:0000313" key="4">
    <source>
        <dbReference type="Proteomes" id="UP000316476"/>
    </source>
</evidence>
<evidence type="ECO:0000259" key="2">
    <source>
        <dbReference type="Pfam" id="PF20604"/>
    </source>
</evidence>